<evidence type="ECO:0000313" key="1">
    <source>
        <dbReference type="EMBL" id="TBW33878.1"/>
    </source>
</evidence>
<gene>
    <name evidence="1" type="ORF">EYW49_19305</name>
</gene>
<keyword evidence="2" id="KW-1185">Reference proteome</keyword>
<accession>A0A4Q9VFY1</accession>
<dbReference type="Proteomes" id="UP000292781">
    <property type="component" value="Unassembled WGS sequence"/>
</dbReference>
<dbReference type="Pfam" id="PF08893">
    <property type="entry name" value="DUF1839"/>
    <property type="match status" value="1"/>
</dbReference>
<reference evidence="1 2" key="1">
    <citation type="submission" date="2019-02" db="EMBL/GenBank/DDBJ databases">
        <title>Siculibacillus lacustris gen. nov., sp. nov., a new rosette-forming bacterium isolated from a freshwater crater lake (Lake St. Ana, Romania).</title>
        <authorList>
            <person name="Felfoldi T."/>
            <person name="Marton Z."/>
            <person name="Szabo A."/>
            <person name="Mentes A."/>
            <person name="Boka K."/>
            <person name="Marialigeti K."/>
            <person name="Mathe I."/>
            <person name="Koncz M."/>
            <person name="Schumann P."/>
            <person name="Toth E."/>
        </authorList>
    </citation>
    <scope>NUCLEOTIDE SEQUENCE [LARGE SCALE GENOMIC DNA]</scope>
    <source>
        <strain evidence="1 2">SA-279</strain>
    </source>
</reference>
<dbReference type="RefSeq" id="WP_131311268.1">
    <property type="nucleotide sequence ID" value="NZ_SJFN01000038.1"/>
</dbReference>
<dbReference type="EMBL" id="SJFN01000038">
    <property type="protein sequence ID" value="TBW33878.1"/>
    <property type="molecule type" value="Genomic_DNA"/>
</dbReference>
<organism evidence="1 2">
    <name type="scientific">Siculibacillus lacustris</name>
    <dbReference type="NCBI Taxonomy" id="1549641"/>
    <lineage>
        <taxon>Bacteria</taxon>
        <taxon>Pseudomonadati</taxon>
        <taxon>Pseudomonadota</taxon>
        <taxon>Alphaproteobacteria</taxon>
        <taxon>Hyphomicrobiales</taxon>
        <taxon>Ancalomicrobiaceae</taxon>
        <taxon>Siculibacillus</taxon>
    </lineage>
</organism>
<evidence type="ECO:0000313" key="2">
    <source>
        <dbReference type="Proteomes" id="UP000292781"/>
    </source>
</evidence>
<proteinExistence type="predicted"/>
<name>A0A4Q9VFY1_9HYPH</name>
<dbReference type="InterPro" id="IPR014989">
    <property type="entry name" value="DUF1839"/>
</dbReference>
<comment type="caution">
    <text evidence="1">The sequence shown here is derived from an EMBL/GenBank/DDBJ whole genome shotgun (WGS) entry which is preliminary data.</text>
</comment>
<sequence>MIDRLAALDPAAHVPHALHAGDRIWPQTNCWTDLWIEIVAALGHEPAAVLGFTVMQDYEGDQATFFKVPSEDVEQLWGLRLLELSIYDRFETHVAEQVARGRLVLAEVDGHFLPDTLGVSYRATHPKTTIGITRIDPVARRLEYFHNEGFFALDGADYDGLFADPADPSRLPPYVEFVKIPAEPPAVDLPRAAVALLARHLARRPAANPLRAWARDFERHAADLATRPPEWFHTYAFALPRQFGANFELLAAHLDWLGSVGEGGLEPMAQAARELADGAKVLQFKLARAMARGRFDGLVPLIETLAEAWDRCVPPLARRFETPRDRIAA</sequence>
<dbReference type="AlphaFoldDB" id="A0A4Q9VFY1"/>
<protein>
    <submittedName>
        <fullName evidence="1">DUF1839 family protein</fullName>
    </submittedName>
</protein>
<dbReference type="OrthoDB" id="8477651at2"/>